<dbReference type="AlphaFoldDB" id="A0A518I2F9"/>
<feature type="region of interest" description="Disordered" evidence="1">
    <location>
        <begin position="132"/>
        <end position="188"/>
    </location>
</feature>
<feature type="region of interest" description="Disordered" evidence="1">
    <location>
        <begin position="1"/>
        <end position="24"/>
    </location>
</feature>
<feature type="region of interest" description="Disordered" evidence="1">
    <location>
        <begin position="38"/>
        <end position="95"/>
    </location>
</feature>
<accession>A0A518I2F9</accession>
<gene>
    <name evidence="2" type="ORF">Enr13x_71800</name>
</gene>
<sequence>MPASRTQANSSWVAGGRSGSDSASSALSCALFARPVVPSAKTSTHRGVPGIPEGSQPVAGGQRSATSGQRPPERRRKVGKFRVGKRMPEKRHTGQTPYSLFLPEIFYLHLQPMLPPRFIIRTPVPLRIEKAGKDADTNSRKPPPHAALPRRTPCPVERPAPSNDLPRRTTCPVERPAPSNDLPRRTPSATRITCTPFINVAVQAMS</sequence>
<keyword evidence="3" id="KW-1185">Reference proteome</keyword>
<feature type="compositionally biased region" description="Polar residues" evidence="1">
    <location>
        <begin position="1"/>
        <end position="12"/>
    </location>
</feature>
<dbReference type="EMBL" id="CP037423">
    <property type="protein sequence ID" value="QDV47271.1"/>
    <property type="molecule type" value="Genomic_DNA"/>
</dbReference>
<evidence type="ECO:0000313" key="2">
    <source>
        <dbReference type="EMBL" id="QDV47271.1"/>
    </source>
</evidence>
<feature type="compositionally biased region" description="Basic residues" evidence="1">
    <location>
        <begin position="73"/>
        <end position="85"/>
    </location>
</feature>
<proteinExistence type="predicted"/>
<protein>
    <submittedName>
        <fullName evidence="2">Uncharacterized protein</fullName>
    </submittedName>
</protein>
<reference evidence="2 3" key="1">
    <citation type="submission" date="2019-03" db="EMBL/GenBank/DDBJ databases">
        <title>Deep-cultivation of Planctomycetes and their phenomic and genomic characterization uncovers novel biology.</title>
        <authorList>
            <person name="Wiegand S."/>
            <person name="Jogler M."/>
            <person name="Boedeker C."/>
            <person name="Pinto D."/>
            <person name="Vollmers J."/>
            <person name="Rivas-Marin E."/>
            <person name="Kohn T."/>
            <person name="Peeters S.H."/>
            <person name="Heuer A."/>
            <person name="Rast P."/>
            <person name="Oberbeckmann S."/>
            <person name="Bunk B."/>
            <person name="Jeske O."/>
            <person name="Meyerdierks A."/>
            <person name="Storesund J.E."/>
            <person name="Kallscheuer N."/>
            <person name="Luecker S."/>
            <person name="Lage O.M."/>
            <person name="Pohl T."/>
            <person name="Merkel B.J."/>
            <person name="Hornburger P."/>
            <person name="Mueller R.-W."/>
            <person name="Bruemmer F."/>
            <person name="Labrenz M."/>
            <person name="Spormann A.M."/>
            <person name="Op den Camp H."/>
            <person name="Overmann J."/>
            <person name="Amann R."/>
            <person name="Jetten M.S.M."/>
            <person name="Mascher T."/>
            <person name="Medema M.H."/>
            <person name="Devos D.P."/>
            <person name="Kaster A.-K."/>
            <person name="Ovreas L."/>
            <person name="Rohde M."/>
            <person name="Galperin M.Y."/>
            <person name="Jogler C."/>
        </authorList>
    </citation>
    <scope>NUCLEOTIDE SEQUENCE [LARGE SCALE GENOMIC DNA]</scope>
    <source>
        <strain evidence="2 3">Enr13</strain>
    </source>
</reference>
<dbReference type="Proteomes" id="UP000319004">
    <property type="component" value="Chromosome"/>
</dbReference>
<evidence type="ECO:0000256" key="1">
    <source>
        <dbReference type="SAM" id="MobiDB-lite"/>
    </source>
</evidence>
<dbReference type="KEGG" id="snep:Enr13x_71800"/>
<organism evidence="2 3">
    <name type="scientific">Stieleria neptunia</name>
    <dbReference type="NCBI Taxonomy" id="2527979"/>
    <lineage>
        <taxon>Bacteria</taxon>
        <taxon>Pseudomonadati</taxon>
        <taxon>Planctomycetota</taxon>
        <taxon>Planctomycetia</taxon>
        <taxon>Pirellulales</taxon>
        <taxon>Pirellulaceae</taxon>
        <taxon>Stieleria</taxon>
    </lineage>
</organism>
<name>A0A518I2F9_9BACT</name>
<evidence type="ECO:0000313" key="3">
    <source>
        <dbReference type="Proteomes" id="UP000319004"/>
    </source>
</evidence>